<dbReference type="InterPro" id="IPR000801">
    <property type="entry name" value="Esterase-like"/>
</dbReference>
<name>A0ABW9JAT1_9SPHI</name>
<dbReference type="PANTHER" id="PTHR48098:SF6">
    <property type="entry name" value="FERRI-BACILLIBACTIN ESTERASE BESA"/>
    <property type="match status" value="1"/>
</dbReference>
<dbReference type="GO" id="GO:0016787">
    <property type="term" value="F:hydrolase activity"/>
    <property type="evidence" value="ECO:0007669"/>
    <property type="project" value="UniProtKB-KW"/>
</dbReference>
<keyword evidence="2" id="KW-1185">Reference proteome</keyword>
<dbReference type="SUPFAM" id="SSF53474">
    <property type="entry name" value="alpha/beta-Hydrolases"/>
    <property type="match status" value="1"/>
</dbReference>
<dbReference type="EMBL" id="SSHJ02000009">
    <property type="protein sequence ID" value="MFN0257609.1"/>
    <property type="molecule type" value="Genomic_DNA"/>
</dbReference>
<protein>
    <submittedName>
        <fullName evidence="1">Alpha/beta hydrolase</fullName>
    </submittedName>
</protein>
<accession>A0ABW9JAT1</accession>
<dbReference type="Gene3D" id="3.40.50.1820">
    <property type="entry name" value="alpha/beta hydrolase"/>
    <property type="match status" value="1"/>
</dbReference>
<dbReference type="Pfam" id="PF00756">
    <property type="entry name" value="Esterase"/>
    <property type="match status" value="1"/>
</dbReference>
<gene>
    <name evidence="1" type="ORF">E6A44_018640</name>
</gene>
<organism evidence="1 2">
    <name type="scientific">Pedobacter ureilyticus</name>
    <dbReference type="NCBI Taxonomy" id="1393051"/>
    <lineage>
        <taxon>Bacteria</taxon>
        <taxon>Pseudomonadati</taxon>
        <taxon>Bacteroidota</taxon>
        <taxon>Sphingobacteriia</taxon>
        <taxon>Sphingobacteriales</taxon>
        <taxon>Sphingobacteriaceae</taxon>
        <taxon>Pedobacter</taxon>
    </lineage>
</organism>
<keyword evidence="1" id="KW-0378">Hydrolase</keyword>
<dbReference type="InterPro" id="IPR029058">
    <property type="entry name" value="AB_hydrolase_fold"/>
</dbReference>
<proteinExistence type="predicted"/>
<evidence type="ECO:0000313" key="1">
    <source>
        <dbReference type="EMBL" id="MFN0257609.1"/>
    </source>
</evidence>
<evidence type="ECO:0000313" key="2">
    <source>
        <dbReference type="Proteomes" id="UP001517247"/>
    </source>
</evidence>
<reference evidence="1 2" key="1">
    <citation type="submission" date="2024-12" db="EMBL/GenBank/DDBJ databases">
        <authorList>
            <person name="Hu S."/>
        </authorList>
    </citation>
    <scope>NUCLEOTIDE SEQUENCE [LARGE SCALE GENOMIC DNA]</scope>
    <source>
        <strain evidence="1 2">THG-T11</strain>
    </source>
</reference>
<dbReference type="InterPro" id="IPR050583">
    <property type="entry name" value="Mycobacterial_A85_antigen"/>
</dbReference>
<dbReference type="Proteomes" id="UP001517247">
    <property type="component" value="Unassembled WGS sequence"/>
</dbReference>
<dbReference type="PANTHER" id="PTHR48098">
    <property type="entry name" value="ENTEROCHELIN ESTERASE-RELATED"/>
    <property type="match status" value="1"/>
</dbReference>
<sequence length="385" mass="44855">MTKERIMLLLIFTLTTNCLFAQKYERYKKLKDTTINSTNLGFGKNISVVVPIEWQNGINNNFPLIIVFDRQNQRSNNYIINTIDYLTSNEQMPSAVIISVESKRNRYAETQYKISDANGLALENEKFLFEELIPLAEKNYKASPFRIVVGHSRYGYFSTSLLNSRIDDLNAVISMSPFFFQEKVDLTKMISKLDQRTYRAKKYYRFAIGNDYPEDFHKMDSVLKKRIANPLLNIKGSRFKEADHNTTPGLLINTALYEIFEDWSAIQSKYISNQQKDLAIKPSLDQKVLANYGVKLNFSIGILNGKGWYFYNEKQYAKAIDAWQIMMNTYPNFSEGYLYMLKAQIQLKQNLTETVEKFRKSLANSQFYSADEKKDLETELQEILK</sequence>
<dbReference type="RefSeq" id="WP_138724675.1">
    <property type="nucleotide sequence ID" value="NZ_SSHJ02000009.1"/>
</dbReference>
<comment type="caution">
    <text evidence="1">The sequence shown here is derived from an EMBL/GenBank/DDBJ whole genome shotgun (WGS) entry which is preliminary data.</text>
</comment>